<dbReference type="AlphaFoldDB" id="A0A6G9CSH8"/>
<accession>A0A6G9CSH8</accession>
<evidence type="ECO:0000313" key="2">
    <source>
        <dbReference type="Proteomes" id="UP000502345"/>
    </source>
</evidence>
<proteinExistence type="predicted"/>
<gene>
    <name evidence="1" type="ORF">G9444_2558</name>
</gene>
<sequence>MFPAAITALINDLLCGLFKKRMTGFGT</sequence>
<dbReference type="Proteomes" id="UP000502345">
    <property type="component" value="Chromosome"/>
</dbReference>
<dbReference type="EMBL" id="CP050124">
    <property type="protein sequence ID" value="QIP39802.1"/>
    <property type="molecule type" value="Genomic_DNA"/>
</dbReference>
<evidence type="ECO:0000313" key="1">
    <source>
        <dbReference type="EMBL" id="QIP39802.1"/>
    </source>
</evidence>
<organism evidence="1 2">
    <name type="scientific">Rhodococcus erythropolis</name>
    <name type="common">Arthrobacter picolinophilus</name>
    <dbReference type="NCBI Taxonomy" id="1833"/>
    <lineage>
        <taxon>Bacteria</taxon>
        <taxon>Bacillati</taxon>
        <taxon>Actinomycetota</taxon>
        <taxon>Actinomycetes</taxon>
        <taxon>Mycobacteriales</taxon>
        <taxon>Nocardiaceae</taxon>
        <taxon>Rhodococcus</taxon>
        <taxon>Rhodococcus erythropolis group</taxon>
    </lineage>
</organism>
<name>A0A6G9CSH8_RHOER</name>
<reference evidence="1 2" key="1">
    <citation type="submission" date="2020-03" db="EMBL/GenBank/DDBJ databases">
        <title>Screen low temperature-resistant strains for efficient degradation of petroleum hydrocarbons under the low temperature.</title>
        <authorList>
            <person name="Wang Y."/>
            <person name="Chen J."/>
        </authorList>
    </citation>
    <scope>NUCLEOTIDE SEQUENCE [LARGE SCALE GENOMIC DNA]</scope>
    <source>
        <strain evidence="1 2">KB1</strain>
    </source>
</reference>
<protein>
    <submittedName>
        <fullName evidence="1">Uncharacterized protein</fullName>
    </submittedName>
</protein>